<dbReference type="FunFam" id="1.20.58.900:FF:000011">
    <property type="entry name" value="Uncharacterized protein, isoform B"/>
    <property type="match status" value="1"/>
</dbReference>
<dbReference type="EMBL" id="CARXXK010000005">
    <property type="protein sequence ID" value="CAI6368287.1"/>
    <property type="molecule type" value="Genomic_DNA"/>
</dbReference>
<reference evidence="10 11" key="1">
    <citation type="submission" date="2023-01" db="EMBL/GenBank/DDBJ databases">
        <authorList>
            <person name="Whitehead M."/>
        </authorList>
    </citation>
    <scope>NUCLEOTIDE SEQUENCE [LARGE SCALE GENOMIC DNA]</scope>
</reference>
<dbReference type="CDD" id="cd15721">
    <property type="entry name" value="FYVE_RUFY1_like"/>
    <property type="match status" value="1"/>
</dbReference>
<evidence type="ECO:0000256" key="7">
    <source>
        <dbReference type="SAM" id="MobiDB-lite"/>
    </source>
</evidence>
<name>A0AAV0XJS3_9HEMI</name>
<dbReference type="Gene3D" id="1.20.58.900">
    <property type="match status" value="1"/>
</dbReference>
<dbReference type="InterPro" id="IPR011011">
    <property type="entry name" value="Znf_FYVE_PHD"/>
</dbReference>
<evidence type="ECO:0000259" key="9">
    <source>
        <dbReference type="PROSITE" id="PS50826"/>
    </source>
</evidence>
<gene>
    <name evidence="10" type="ORF">MEUPH1_LOCUS22663</name>
</gene>
<evidence type="ECO:0000256" key="5">
    <source>
        <dbReference type="PROSITE-ProRule" id="PRU00091"/>
    </source>
</evidence>
<feature type="compositionally biased region" description="Basic and acidic residues" evidence="7">
    <location>
        <begin position="519"/>
        <end position="528"/>
    </location>
</feature>
<proteinExistence type="predicted"/>
<sequence>MMLNKWMQNLDPSSQDLYLCNFRVSVEGEWLCLREITDDPLSDIFTSQCLTSPDLPFLLDRDPVLIERRNLVNISKLIVKELIENSLKNGRMLDSDHAPLQHFFIVLEHVLRHGLRPKKGLLGPKKELWDILQTVEKLTPDAQELTNSIRDLPTVKTHMGRARAWLRVALMQKKLADYLKILVDNRDEELVDYFEPDALMMSDEAIIIVGLMVGLNVIDCNLCIKEEDLDSQQGVIDFSLYLRSSHHPNHHIQGTVSCPDSPLGLESENMNVVLDQKNYIEELNCHLKATVANLESKVETLTTSNTLIKEELDMANNSYAMLKEENQLIKNQLIKQNDSKNAEPVTIDVPTGDMDTLKQFAENEKKLRIEAEKELHLQMSLKAEMEVAMKLLEKESREKQENIVSLRKQLDDIKMINLEMYKKLQECEEDLTKKAEMVSRLQKKTEQIGCLLSNLQFHDAQQLRLRNNAGMRNSNSDTRLASRPDRSLHRQSYTPVLKENAPSPEPLTDPEQSNNESESSLKHKSEFVSKLESKNVTLTEALKKTEEVSKKNEEEKKKISDSVLRYHDQIAGQTTTIVKLKEDLVKEQQSKSVLEEQLSKAGNQTTRLDEEIVQLKAMSNEYVHLQEEHHRLKEKYQGQERALEELADQLKKEILKSNELEEAANSTLAQAHWERDNEVANCKKCEKEFSLTRRKHHCRNCGGIFCALCSDNTMMLPSSAKPVRVCDDCNLLLVERYSVVPNN</sequence>
<accession>A0AAV0XJS3</accession>
<evidence type="ECO:0000313" key="11">
    <source>
        <dbReference type="Proteomes" id="UP001160148"/>
    </source>
</evidence>
<feature type="domain" description="FYVE-type" evidence="8">
    <location>
        <begin position="676"/>
        <end position="729"/>
    </location>
</feature>
<dbReference type="Pfam" id="PF01363">
    <property type="entry name" value="FYVE"/>
    <property type="match status" value="1"/>
</dbReference>
<keyword evidence="11" id="KW-1185">Reference proteome</keyword>
<dbReference type="InterPro" id="IPR000306">
    <property type="entry name" value="Znf_FYVE"/>
</dbReference>
<dbReference type="InterPro" id="IPR017455">
    <property type="entry name" value="Znf_FYVE-rel"/>
</dbReference>
<dbReference type="CDD" id="cd17681">
    <property type="entry name" value="RUN_RUFY1_like"/>
    <property type="match status" value="1"/>
</dbReference>
<feature type="region of interest" description="Disordered" evidence="7">
    <location>
        <begin position="466"/>
        <end position="528"/>
    </location>
</feature>
<dbReference type="InterPro" id="IPR004012">
    <property type="entry name" value="Run_dom"/>
</dbReference>
<dbReference type="InterPro" id="IPR037213">
    <property type="entry name" value="Run_dom_sf"/>
</dbReference>
<evidence type="ECO:0000259" key="8">
    <source>
        <dbReference type="PROSITE" id="PS50178"/>
    </source>
</evidence>
<dbReference type="PROSITE" id="PS50826">
    <property type="entry name" value="RUN"/>
    <property type="match status" value="1"/>
</dbReference>
<keyword evidence="3" id="KW-0862">Zinc</keyword>
<feature type="compositionally biased region" description="Polar residues" evidence="7">
    <location>
        <begin position="470"/>
        <end position="479"/>
    </location>
</feature>
<dbReference type="PANTHER" id="PTHR45956">
    <property type="entry name" value="RUN AND FYVE DOMAIN-CONTAINING PROTEIN 2-LIKE PROTEIN"/>
    <property type="match status" value="1"/>
</dbReference>
<evidence type="ECO:0000256" key="6">
    <source>
        <dbReference type="SAM" id="Coils"/>
    </source>
</evidence>
<dbReference type="PROSITE" id="PS50178">
    <property type="entry name" value="ZF_FYVE"/>
    <property type="match status" value="1"/>
</dbReference>
<dbReference type="InterPro" id="IPR047335">
    <property type="entry name" value="RUFY1-3"/>
</dbReference>
<dbReference type="Pfam" id="PF02759">
    <property type="entry name" value="RUN"/>
    <property type="match status" value="1"/>
</dbReference>
<dbReference type="SUPFAM" id="SSF57903">
    <property type="entry name" value="FYVE/PHD zinc finger"/>
    <property type="match status" value="1"/>
</dbReference>
<evidence type="ECO:0000313" key="10">
    <source>
        <dbReference type="EMBL" id="CAI6368287.1"/>
    </source>
</evidence>
<dbReference type="SMART" id="SM00593">
    <property type="entry name" value="RUN"/>
    <property type="match status" value="1"/>
</dbReference>
<evidence type="ECO:0008006" key="12">
    <source>
        <dbReference type="Google" id="ProtNLM"/>
    </source>
</evidence>
<feature type="domain" description="RUN" evidence="9">
    <location>
        <begin position="94"/>
        <end position="227"/>
    </location>
</feature>
<feature type="coiled-coil region" evidence="6">
    <location>
        <begin position="528"/>
        <end position="663"/>
    </location>
</feature>
<dbReference type="SMART" id="SM00064">
    <property type="entry name" value="FYVE"/>
    <property type="match status" value="1"/>
</dbReference>
<dbReference type="GO" id="GO:0005737">
    <property type="term" value="C:cytoplasm"/>
    <property type="evidence" value="ECO:0007669"/>
    <property type="project" value="TreeGrafter"/>
</dbReference>
<organism evidence="10 11">
    <name type="scientific">Macrosiphum euphorbiae</name>
    <name type="common">potato aphid</name>
    <dbReference type="NCBI Taxonomy" id="13131"/>
    <lineage>
        <taxon>Eukaryota</taxon>
        <taxon>Metazoa</taxon>
        <taxon>Ecdysozoa</taxon>
        <taxon>Arthropoda</taxon>
        <taxon>Hexapoda</taxon>
        <taxon>Insecta</taxon>
        <taxon>Pterygota</taxon>
        <taxon>Neoptera</taxon>
        <taxon>Paraneoptera</taxon>
        <taxon>Hemiptera</taxon>
        <taxon>Sternorrhyncha</taxon>
        <taxon>Aphidomorpha</taxon>
        <taxon>Aphidoidea</taxon>
        <taxon>Aphididae</taxon>
        <taxon>Macrosiphini</taxon>
        <taxon>Macrosiphum</taxon>
    </lineage>
</organism>
<dbReference type="AlphaFoldDB" id="A0AAV0XJS3"/>
<dbReference type="PANTHER" id="PTHR45956:SF6">
    <property type="entry name" value="RUN DOMAIN-CONTAINING PROTEIN"/>
    <property type="match status" value="1"/>
</dbReference>
<keyword evidence="1" id="KW-0479">Metal-binding</keyword>
<dbReference type="SUPFAM" id="SSF140741">
    <property type="entry name" value="RUN domain-like"/>
    <property type="match status" value="1"/>
</dbReference>
<dbReference type="Gene3D" id="3.30.40.10">
    <property type="entry name" value="Zinc/RING finger domain, C3HC4 (zinc finger)"/>
    <property type="match status" value="1"/>
</dbReference>
<evidence type="ECO:0000256" key="4">
    <source>
        <dbReference type="ARBA" id="ARBA00023054"/>
    </source>
</evidence>
<evidence type="ECO:0000256" key="2">
    <source>
        <dbReference type="ARBA" id="ARBA00022771"/>
    </source>
</evidence>
<keyword evidence="2 5" id="KW-0863">Zinc-finger</keyword>
<feature type="coiled-coil region" evidence="6">
    <location>
        <begin position="305"/>
        <end position="332"/>
    </location>
</feature>
<keyword evidence="4 6" id="KW-0175">Coiled coil</keyword>
<feature type="coiled-coil region" evidence="6">
    <location>
        <begin position="382"/>
        <end position="444"/>
    </location>
</feature>
<protein>
    <recommendedName>
        <fullName evidence="12">RUN and FYVE domain-containing protein 2</fullName>
    </recommendedName>
</protein>
<comment type="caution">
    <text evidence="10">The sequence shown here is derived from an EMBL/GenBank/DDBJ whole genome shotgun (WGS) entry which is preliminary data.</text>
</comment>
<dbReference type="GO" id="GO:0008270">
    <property type="term" value="F:zinc ion binding"/>
    <property type="evidence" value="ECO:0007669"/>
    <property type="project" value="UniProtKB-KW"/>
</dbReference>
<evidence type="ECO:0000256" key="1">
    <source>
        <dbReference type="ARBA" id="ARBA00022723"/>
    </source>
</evidence>
<dbReference type="Proteomes" id="UP001160148">
    <property type="component" value="Unassembled WGS sequence"/>
</dbReference>
<evidence type="ECO:0000256" key="3">
    <source>
        <dbReference type="ARBA" id="ARBA00022833"/>
    </source>
</evidence>
<dbReference type="InterPro" id="IPR013083">
    <property type="entry name" value="Znf_RING/FYVE/PHD"/>
</dbReference>